<evidence type="ECO:0000256" key="4">
    <source>
        <dbReference type="RuleBase" id="RU003968"/>
    </source>
</evidence>
<feature type="signal peptide" evidence="5">
    <location>
        <begin position="1"/>
        <end position="17"/>
    </location>
</feature>
<dbReference type="Pfam" id="PF00732">
    <property type="entry name" value="GMC_oxred_N"/>
    <property type="match status" value="1"/>
</dbReference>
<accession>A0A8J2QBM7</accession>
<evidence type="ECO:0000256" key="3">
    <source>
        <dbReference type="PIRSR" id="PIRSR000137-2"/>
    </source>
</evidence>
<dbReference type="GO" id="GO:0050660">
    <property type="term" value="F:flavin adenine dinucleotide binding"/>
    <property type="evidence" value="ECO:0007669"/>
    <property type="project" value="InterPro"/>
</dbReference>
<proteinExistence type="inferred from homology"/>
<evidence type="ECO:0000313" key="9">
    <source>
        <dbReference type="Proteomes" id="UP000789524"/>
    </source>
</evidence>
<comment type="caution">
    <text evidence="8">The sequence shown here is derived from an EMBL/GenBank/DDBJ whole genome shotgun (WGS) entry which is preliminary data.</text>
</comment>
<dbReference type="Gene3D" id="3.50.50.60">
    <property type="entry name" value="FAD/NAD(P)-binding domain"/>
    <property type="match status" value="1"/>
</dbReference>
<feature type="domain" description="Glucose-methanol-choline oxidoreductase N-terminal" evidence="6">
    <location>
        <begin position="172"/>
        <end position="195"/>
    </location>
</feature>
<dbReference type="Pfam" id="PF05199">
    <property type="entry name" value="GMC_oxred_C"/>
    <property type="match status" value="1"/>
</dbReference>
<dbReference type="InterPro" id="IPR000172">
    <property type="entry name" value="GMC_OxRdtase_N"/>
</dbReference>
<dbReference type="PROSITE" id="PS00624">
    <property type="entry name" value="GMC_OXRED_2"/>
    <property type="match status" value="1"/>
</dbReference>
<keyword evidence="3 4" id="KW-0274">FAD</keyword>
<dbReference type="Proteomes" id="UP000789524">
    <property type="component" value="Unassembled WGS sequence"/>
</dbReference>
<comment type="similarity">
    <text evidence="1 4">Belongs to the GMC oxidoreductase family.</text>
</comment>
<dbReference type="PIRSF" id="PIRSF000137">
    <property type="entry name" value="Alcohol_oxidase"/>
    <property type="match status" value="1"/>
</dbReference>
<feature type="chain" id="PRO_5035187015" evidence="5">
    <location>
        <begin position="18"/>
        <end position="657"/>
    </location>
</feature>
<dbReference type="AlphaFoldDB" id="A0A8J2QBM7"/>
<dbReference type="PROSITE" id="PS00623">
    <property type="entry name" value="GMC_OXRED_1"/>
    <property type="match status" value="1"/>
</dbReference>
<feature type="binding site" evidence="3">
    <location>
        <position position="311"/>
    </location>
    <ligand>
        <name>FAD</name>
        <dbReference type="ChEBI" id="CHEBI:57692"/>
    </ligand>
</feature>
<keyword evidence="9" id="KW-1185">Reference proteome</keyword>
<reference evidence="8" key="1">
    <citation type="submission" date="2021-09" db="EMBL/GenBank/DDBJ databases">
        <authorList>
            <person name="Martin H S."/>
        </authorList>
    </citation>
    <scope>NUCLEOTIDE SEQUENCE</scope>
</reference>
<feature type="active site" description="Proton donor" evidence="2">
    <location>
        <position position="590"/>
    </location>
</feature>
<sequence length="657" mass="73615">MRTTLLVYIVLIKGAMTSNNNIFLSNNYSEPKPCLNYCDDHFPQTGYPLKSRILDVMLKTPMYQFEKPTPNIFASFKDNYELPKEFKGPLKEYDFIIVGAGSAGSVLASRLSEGKQVSVLLLEAGQGEAILTGVPILAPMLQRTNYVWPYLMEYQPGVCMGMENGRCFWPRGKAVGGTSVVNYMIYTRGFKEDWDRIAAKGNYGWSYDDVIPYYIKSERAKLRGLNKSPWHGKDGELSVEDVPFRSKLSKAFMDAAKLLGQRQVDYNSPDSFGSSYIQATISKGIRASSARAFLHNNKKRKNLHILTNSRVTRVIIDPYTKTAIGVEFEREGKMYNITARKEVILSAGPIESPHLLMLSGIGPRDHLQSMGIDVIQDLRVGESLYDHISFPALAFTLNATRLTLVERKLATLDNVVQYTQYGDGPMSSLAGVETLGYIKTEVSDEPGDYPDIELLGSCASLASDEGDIVARGIRMADWLYNDVYRPIENVESFTILFMLLHPKSKGHLKLKSKNPFEQPNLYGNYLTHPKDVATMIAAIRYILRLVDTPPYQKYGATLHTKKFPNCMSYQFNSDAYWECAIRTVTSTLHHQIATCKMGPPQDPEAVVDPELRVYGIKKLRVIDSGVIPQTIVAHTNAPAIMIGEKGADLIKRTWGLL</sequence>
<feature type="binding site" evidence="3">
    <location>
        <position position="178"/>
    </location>
    <ligand>
        <name>FAD</name>
        <dbReference type="ChEBI" id="CHEBI:57692"/>
    </ligand>
</feature>
<dbReference type="InterPro" id="IPR012132">
    <property type="entry name" value="GMC_OxRdtase"/>
</dbReference>
<evidence type="ECO:0000259" key="6">
    <source>
        <dbReference type="PROSITE" id="PS00623"/>
    </source>
</evidence>
<dbReference type="EMBL" id="CAKASE010000043">
    <property type="protein sequence ID" value="CAG9559039.1"/>
    <property type="molecule type" value="Genomic_DNA"/>
</dbReference>
<dbReference type="GO" id="GO:0016614">
    <property type="term" value="F:oxidoreductase activity, acting on CH-OH group of donors"/>
    <property type="evidence" value="ECO:0007669"/>
    <property type="project" value="InterPro"/>
</dbReference>
<dbReference type="InterPro" id="IPR007867">
    <property type="entry name" value="GMC_OxRtase_C"/>
</dbReference>
<evidence type="ECO:0000256" key="2">
    <source>
        <dbReference type="PIRSR" id="PIRSR000137-1"/>
    </source>
</evidence>
<feature type="active site" description="Proton acceptor" evidence="2">
    <location>
        <position position="634"/>
    </location>
</feature>
<evidence type="ECO:0000256" key="1">
    <source>
        <dbReference type="ARBA" id="ARBA00010790"/>
    </source>
</evidence>
<dbReference type="PANTHER" id="PTHR11552:SF208">
    <property type="entry name" value="RE36204P-RELATED"/>
    <property type="match status" value="1"/>
</dbReference>
<dbReference type="PANTHER" id="PTHR11552">
    <property type="entry name" value="GLUCOSE-METHANOL-CHOLINE GMC OXIDOREDUCTASE"/>
    <property type="match status" value="1"/>
</dbReference>
<keyword evidence="4" id="KW-0285">Flavoprotein</keyword>
<organism evidence="8 9">
    <name type="scientific">Danaus chrysippus</name>
    <name type="common">African queen</name>
    <dbReference type="NCBI Taxonomy" id="151541"/>
    <lineage>
        <taxon>Eukaryota</taxon>
        <taxon>Metazoa</taxon>
        <taxon>Ecdysozoa</taxon>
        <taxon>Arthropoda</taxon>
        <taxon>Hexapoda</taxon>
        <taxon>Insecta</taxon>
        <taxon>Pterygota</taxon>
        <taxon>Neoptera</taxon>
        <taxon>Endopterygota</taxon>
        <taxon>Lepidoptera</taxon>
        <taxon>Glossata</taxon>
        <taxon>Ditrysia</taxon>
        <taxon>Papilionoidea</taxon>
        <taxon>Nymphalidae</taxon>
        <taxon>Danainae</taxon>
        <taxon>Danaini</taxon>
        <taxon>Danaina</taxon>
        <taxon>Danaus</taxon>
        <taxon>Anosia</taxon>
    </lineage>
</organism>
<comment type="cofactor">
    <cofactor evidence="3">
        <name>FAD</name>
        <dbReference type="ChEBI" id="CHEBI:57692"/>
    </cofactor>
</comment>
<keyword evidence="5" id="KW-0732">Signal</keyword>
<protein>
    <submittedName>
        <fullName evidence="8">(African queen) hypothetical protein</fullName>
    </submittedName>
</protein>
<name>A0A8J2QBM7_9NEOP</name>
<feature type="domain" description="Glucose-methanol-choline oxidoreductase N-terminal" evidence="7">
    <location>
        <begin position="348"/>
        <end position="362"/>
    </location>
</feature>
<evidence type="ECO:0000313" key="8">
    <source>
        <dbReference type="EMBL" id="CAG9559039.1"/>
    </source>
</evidence>
<gene>
    <name evidence="8" type="ORF">DCHRY22_LOCUS979</name>
</gene>
<dbReference type="OrthoDB" id="269227at2759"/>
<evidence type="ECO:0000256" key="5">
    <source>
        <dbReference type="SAM" id="SignalP"/>
    </source>
</evidence>
<dbReference type="InterPro" id="IPR036188">
    <property type="entry name" value="FAD/NAD-bd_sf"/>
</dbReference>
<evidence type="ECO:0000259" key="7">
    <source>
        <dbReference type="PROSITE" id="PS00624"/>
    </source>
</evidence>
<dbReference type="SUPFAM" id="SSF51905">
    <property type="entry name" value="FAD/NAD(P)-binding domain"/>
    <property type="match status" value="1"/>
</dbReference>
<dbReference type="Gene3D" id="3.30.560.10">
    <property type="entry name" value="Glucose Oxidase, domain 3"/>
    <property type="match status" value="1"/>
</dbReference>
<dbReference type="SUPFAM" id="SSF54373">
    <property type="entry name" value="FAD-linked reductases, C-terminal domain"/>
    <property type="match status" value="1"/>
</dbReference>